<feature type="compositionally biased region" description="Basic residues" evidence="6">
    <location>
        <begin position="1"/>
        <end position="10"/>
    </location>
</feature>
<feature type="compositionally biased region" description="Basic and acidic residues" evidence="6">
    <location>
        <begin position="28"/>
        <end position="40"/>
    </location>
</feature>
<dbReference type="GO" id="GO:0005634">
    <property type="term" value="C:nucleus"/>
    <property type="evidence" value="ECO:0007669"/>
    <property type="project" value="UniProtKB-SubCell"/>
</dbReference>
<sequence length="788" mass="88264">MPPRSQKKKNPSTNVTSTSLSSQPPTQDRGDENKQENDSDKEQEEEETANLRPLTDKEALEKAQSIALRGTSNSYRYFKAPVLSDQKDKYGRLMIGYPCKVCPTQINRPMSDSSCSNLNKHVAICFLKKQDVMQANLAALGITGTGDINLKEVPQLCATWCAEAARPFSALVDPSHQALLHPTVRKHLPTRKAVSKDIHLLYLAIQDKYRTVLQVSALYLGVDGWQSPNGFNILGTVIYRLAEDDKGNVELEAMPLSFVCLSAAHTGEYLAESVRMVVEKFGIQNKVISSLRICGLVSNNAQNNEVMVRELKRMKWPRFKGKTNWICCFAHILNLIVQSILRPFGSTKPKKRTNNSDVLDSEDEHGQDLVEEDDTAGQIEILACGAQARAVTDDEDKGSSEDEDGVNKSFEDGDLSKGDIDNASDEDENDWYTSASCKQTLAKFRAIAKRLRYSPNSKAKFVDICLEKGCATPHTVKRDVRTRWNLTGAQLKSILRCEAAILVSQRNKKHGVERKYYVDESNFELARDLVDVLNLFFEITLQISVAGSAWLANIVLFIDQITKHLSTATINEKYPPALRNACRLGLKKTNKYYSLTDCSPLYRIAILLHPSLRDEYFKLANWEPNWIAEAIRLARNISKPKTTMLAGLGSAAAARDGHSLSDPFDMWLRGGLVLNDGNPVNPLKWWMKQKRTGNTHGGLVHMALDVLSCPATSVDVERAFSFGCDYVASKRHRLAPKSVSRGMTVAFYSKNQKIPEGILSRWKHGLEEDHKMQRKGKDKRKIIVVDED</sequence>
<feature type="compositionally biased region" description="Basic and acidic residues" evidence="6">
    <location>
        <begin position="397"/>
        <end position="420"/>
    </location>
</feature>
<evidence type="ECO:0000256" key="6">
    <source>
        <dbReference type="SAM" id="MobiDB-lite"/>
    </source>
</evidence>
<dbReference type="EMBL" id="AJIL01000019">
    <property type="protein sequence ID" value="KNF03158.1"/>
    <property type="molecule type" value="Genomic_DNA"/>
</dbReference>
<evidence type="ECO:0000259" key="7">
    <source>
        <dbReference type="Pfam" id="PF05699"/>
    </source>
</evidence>
<feature type="region of interest" description="Disordered" evidence="6">
    <location>
        <begin position="1"/>
        <end position="58"/>
    </location>
</feature>
<proteinExistence type="predicted"/>
<dbReference type="Pfam" id="PF05699">
    <property type="entry name" value="Dimer_Tnp_hAT"/>
    <property type="match status" value="1"/>
</dbReference>
<reference evidence="9" key="1">
    <citation type="submission" date="2014-03" db="EMBL/GenBank/DDBJ databases">
        <title>The Genome Sequence of Puccinia striiformis f. sp. tritici PST-78.</title>
        <authorList>
            <consortium name="The Broad Institute Genome Sequencing Platform"/>
            <person name="Cuomo C."/>
            <person name="Hulbert S."/>
            <person name="Chen X."/>
            <person name="Walker B."/>
            <person name="Young S.K."/>
            <person name="Zeng Q."/>
            <person name="Gargeya S."/>
            <person name="Fitzgerald M."/>
            <person name="Haas B."/>
            <person name="Abouelleil A."/>
            <person name="Alvarado L."/>
            <person name="Arachchi H.M."/>
            <person name="Berlin A.M."/>
            <person name="Chapman S.B."/>
            <person name="Goldberg J."/>
            <person name="Griggs A."/>
            <person name="Gujja S."/>
            <person name="Hansen M."/>
            <person name="Howarth C."/>
            <person name="Imamovic A."/>
            <person name="Larimer J."/>
            <person name="McCowan C."/>
            <person name="Montmayeur A."/>
            <person name="Murphy C."/>
            <person name="Neiman D."/>
            <person name="Pearson M."/>
            <person name="Priest M."/>
            <person name="Roberts A."/>
            <person name="Saif S."/>
            <person name="Shea T."/>
            <person name="Sisk P."/>
            <person name="Sykes S."/>
            <person name="Wortman J."/>
            <person name="Nusbaum C."/>
            <person name="Birren B."/>
        </authorList>
    </citation>
    <scope>NUCLEOTIDE SEQUENCE [LARGE SCALE GENOMIC DNA]</scope>
    <source>
        <strain evidence="9">race PST-78</strain>
    </source>
</reference>
<protein>
    <recommendedName>
        <fullName evidence="7">HAT C-terminal dimerisation domain-containing protein</fullName>
    </recommendedName>
</protein>
<evidence type="ECO:0000256" key="2">
    <source>
        <dbReference type="ARBA" id="ARBA00022723"/>
    </source>
</evidence>
<evidence type="ECO:0000256" key="5">
    <source>
        <dbReference type="ARBA" id="ARBA00023242"/>
    </source>
</evidence>
<keyword evidence="5" id="KW-0539">Nucleus</keyword>
<dbReference type="SUPFAM" id="SSF53098">
    <property type="entry name" value="Ribonuclease H-like"/>
    <property type="match status" value="1"/>
</dbReference>
<dbReference type="PANTHER" id="PTHR46481:SF10">
    <property type="entry name" value="ZINC FINGER BED DOMAIN-CONTAINING PROTEIN 39"/>
    <property type="match status" value="1"/>
</dbReference>
<name>A0A0L0VV55_9BASI</name>
<evidence type="ECO:0000256" key="3">
    <source>
        <dbReference type="ARBA" id="ARBA00022771"/>
    </source>
</evidence>
<organism evidence="8 9">
    <name type="scientific">Puccinia striiformis f. sp. tritici PST-78</name>
    <dbReference type="NCBI Taxonomy" id="1165861"/>
    <lineage>
        <taxon>Eukaryota</taxon>
        <taxon>Fungi</taxon>
        <taxon>Dikarya</taxon>
        <taxon>Basidiomycota</taxon>
        <taxon>Pucciniomycotina</taxon>
        <taxon>Pucciniomycetes</taxon>
        <taxon>Pucciniales</taxon>
        <taxon>Pucciniaceae</taxon>
        <taxon>Puccinia</taxon>
    </lineage>
</organism>
<dbReference type="GO" id="GO:0008270">
    <property type="term" value="F:zinc ion binding"/>
    <property type="evidence" value="ECO:0007669"/>
    <property type="project" value="UniProtKB-KW"/>
</dbReference>
<dbReference type="PANTHER" id="PTHR46481">
    <property type="entry name" value="ZINC FINGER BED DOMAIN-CONTAINING PROTEIN 4"/>
    <property type="match status" value="1"/>
</dbReference>
<accession>A0A0L0VV55</accession>
<feature type="domain" description="HAT C-terminal dimerisation" evidence="7">
    <location>
        <begin position="675"/>
        <end position="741"/>
    </location>
</feature>
<dbReference type="AlphaFoldDB" id="A0A0L0VV55"/>
<dbReference type="GO" id="GO:0046983">
    <property type="term" value="F:protein dimerization activity"/>
    <property type="evidence" value="ECO:0007669"/>
    <property type="project" value="InterPro"/>
</dbReference>
<evidence type="ECO:0000313" key="8">
    <source>
        <dbReference type="EMBL" id="KNF03158.1"/>
    </source>
</evidence>
<keyword evidence="2" id="KW-0479">Metal-binding</keyword>
<dbReference type="InterPro" id="IPR052035">
    <property type="entry name" value="ZnF_BED_domain_contain"/>
</dbReference>
<keyword evidence="9" id="KW-1185">Reference proteome</keyword>
<comment type="subcellular location">
    <subcellularLocation>
        <location evidence="1">Nucleus</location>
    </subcellularLocation>
</comment>
<keyword evidence="4" id="KW-0862">Zinc</keyword>
<evidence type="ECO:0000256" key="1">
    <source>
        <dbReference type="ARBA" id="ARBA00004123"/>
    </source>
</evidence>
<feature type="region of interest" description="Disordered" evidence="6">
    <location>
        <begin position="388"/>
        <end position="429"/>
    </location>
</feature>
<dbReference type="Proteomes" id="UP000054564">
    <property type="component" value="Unassembled WGS sequence"/>
</dbReference>
<gene>
    <name evidence="8" type="ORF">PSTG_03745</name>
</gene>
<feature type="region of interest" description="Disordered" evidence="6">
    <location>
        <begin position="347"/>
        <end position="366"/>
    </location>
</feature>
<feature type="compositionally biased region" description="Low complexity" evidence="6">
    <location>
        <begin position="16"/>
        <end position="27"/>
    </location>
</feature>
<dbReference type="InterPro" id="IPR012337">
    <property type="entry name" value="RNaseH-like_sf"/>
</dbReference>
<dbReference type="InterPro" id="IPR008906">
    <property type="entry name" value="HATC_C_dom"/>
</dbReference>
<comment type="caution">
    <text evidence="8">The sequence shown here is derived from an EMBL/GenBank/DDBJ whole genome shotgun (WGS) entry which is preliminary data.</text>
</comment>
<keyword evidence="3" id="KW-0863">Zinc-finger</keyword>
<dbReference type="OrthoDB" id="2748837at2759"/>
<evidence type="ECO:0000256" key="4">
    <source>
        <dbReference type="ARBA" id="ARBA00022833"/>
    </source>
</evidence>
<evidence type="ECO:0000313" key="9">
    <source>
        <dbReference type="Proteomes" id="UP000054564"/>
    </source>
</evidence>